<accession>A0ABT2F721</accession>
<dbReference type="InterPro" id="IPR019533">
    <property type="entry name" value="Peptidase_S26"/>
</dbReference>
<dbReference type="CDD" id="cd06462">
    <property type="entry name" value="Peptidase_S24_S26"/>
    <property type="match status" value="1"/>
</dbReference>
<proteinExistence type="inferred from homology"/>
<dbReference type="EMBL" id="JANUXX010000004">
    <property type="protein sequence ID" value="MCS4488253.1"/>
    <property type="molecule type" value="Genomic_DNA"/>
</dbReference>
<dbReference type="PANTHER" id="PTHR43390">
    <property type="entry name" value="SIGNAL PEPTIDASE I"/>
    <property type="match status" value="1"/>
</dbReference>
<dbReference type="NCBIfam" id="TIGR02227">
    <property type="entry name" value="sigpep_I_bact"/>
    <property type="match status" value="1"/>
</dbReference>
<comment type="caution">
    <text evidence="10">The sequence shown here is derived from an EMBL/GenBank/DDBJ whole genome shotgun (WGS) entry which is preliminary data.</text>
</comment>
<dbReference type="InterPro" id="IPR036286">
    <property type="entry name" value="LexA/Signal_pep-like_sf"/>
</dbReference>
<dbReference type="Pfam" id="PF10502">
    <property type="entry name" value="Peptidase_S26"/>
    <property type="match status" value="1"/>
</dbReference>
<evidence type="ECO:0000256" key="1">
    <source>
        <dbReference type="ARBA" id="ARBA00000677"/>
    </source>
</evidence>
<evidence type="ECO:0000256" key="2">
    <source>
        <dbReference type="ARBA" id="ARBA00004401"/>
    </source>
</evidence>
<dbReference type="Gene3D" id="2.10.109.10">
    <property type="entry name" value="Umud Fragment, subunit A"/>
    <property type="match status" value="1"/>
</dbReference>
<dbReference type="PROSITE" id="PS00501">
    <property type="entry name" value="SPASE_I_1"/>
    <property type="match status" value="1"/>
</dbReference>
<evidence type="ECO:0000256" key="3">
    <source>
        <dbReference type="ARBA" id="ARBA00009370"/>
    </source>
</evidence>
<keyword evidence="5 7" id="KW-0645">Protease</keyword>
<evidence type="ECO:0000256" key="7">
    <source>
        <dbReference type="RuleBase" id="RU003993"/>
    </source>
</evidence>
<comment type="catalytic activity">
    <reaction evidence="1 7">
        <text>Cleavage of hydrophobic, N-terminal signal or leader sequences from secreted and periplasmic proteins.</text>
        <dbReference type="EC" id="3.4.21.89"/>
    </reaction>
</comment>
<keyword evidence="6 7" id="KW-0378">Hydrolase</keyword>
<dbReference type="PANTHER" id="PTHR43390:SF1">
    <property type="entry name" value="CHLOROPLAST PROCESSING PEPTIDASE"/>
    <property type="match status" value="1"/>
</dbReference>
<evidence type="ECO:0000313" key="10">
    <source>
        <dbReference type="EMBL" id="MCS4488253.1"/>
    </source>
</evidence>
<evidence type="ECO:0000259" key="9">
    <source>
        <dbReference type="Pfam" id="PF10502"/>
    </source>
</evidence>
<comment type="subcellular location">
    <subcellularLocation>
        <location evidence="2">Cell membrane</location>
        <topology evidence="2">Single-pass type II membrane protein</topology>
    </subcellularLocation>
    <subcellularLocation>
        <location evidence="8">Membrane</location>
        <topology evidence="8">Single-pass type II membrane protein</topology>
    </subcellularLocation>
</comment>
<reference evidence="10 11" key="1">
    <citation type="journal article" date="2023" name="Int. J. Syst. Evol. Microbiol.">
        <title>Streptococcus sciuri sp. nov., Staphylococcus marylandisciuri sp. nov. and Staphylococcus americanisciuri sp. nov., isolated from faeces of eastern grey squirrel (Sciurus carolinensis).</title>
        <authorList>
            <person name="Volokhov D.V."/>
            <person name="Zagorodnyaya T.A."/>
            <person name="Furtak V.A."/>
            <person name="Nattanmai G."/>
            <person name="Randall L."/>
            <person name="Jose S."/>
            <person name="Gao Y."/>
            <person name="Eisenberg T."/>
            <person name="Delmonte P."/>
            <person name="Blom J."/>
            <person name="Mitchell K.K."/>
        </authorList>
    </citation>
    <scope>NUCLEOTIDE SEQUENCE [LARGE SCALE GENOMIC DNA]</scope>
    <source>
        <strain evidence="10 11">SQ9-PEA</strain>
    </source>
</reference>
<dbReference type="GO" id="GO:0009003">
    <property type="term" value="F:signal peptidase activity"/>
    <property type="evidence" value="ECO:0007669"/>
    <property type="project" value="UniProtKB-EC"/>
</dbReference>
<dbReference type="InterPro" id="IPR019756">
    <property type="entry name" value="Pept_S26A_signal_pept_1_Ser-AS"/>
</dbReference>
<dbReference type="InterPro" id="IPR000223">
    <property type="entry name" value="Pept_S26A_signal_pept_1"/>
</dbReference>
<evidence type="ECO:0000256" key="8">
    <source>
        <dbReference type="RuleBase" id="RU362042"/>
    </source>
</evidence>
<dbReference type="PRINTS" id="PR00727">
    <property type="entry name" value="LEADERPTASE"/>
</dbReference>
<dbReference type="SUPFAM" id="SSF51306">
    <property type="entry name" value="LexA/Signal peptidase"/>
    <property type="match status" value="1"/>
</dbReference>
<gene>
    <name evidence="10" type="primary">lepB</name>
    <name evidence="10" type="ORF">NXS10_04680</name>
</gene>
<keyword evidence="7" id="KW-0472">Membrane</keyword>
<dbReference type="RefSeq" id="WP_259138204.1">
    <property type="nucleotide sequence ID" value="NZ_JANUXX010000004.1"/>
</dbReference>
<keyword evidence="7" id="KW-0812">Transmembrane</keyword>
<dbReference type="Proteomes" id="UP001206548">
    <property type="component" value="Unassembled WGS sequence"/>
</dbReference>
<sequence>MKKFIKEWGVFIFIFVVIGFSRLFLWQFVRVDGHSMDPTLANNERLLVLSHTSINRSDIVVASEVENGQKKIIVKRVIGLPGDTISYQNDVLKVNGKIVKEPYLKTYQRLFQKDKLQSTYSYNALFQGLAEKSTAFTTDTSGSADFTVTVPKGQYYLLGDDRIVSKDSREVGTFTKKNIIGEVKFRIWPFNRIGTVK</sequence>
<dbReference type="InterPro" id="IPR019757">
    <property type="entry name" value="Pept_S26A_signal_pept_1_Lys-AS"/>
</dbReference>
<evidence type="ECO:0000256" key="6">
    <source>
        <dbReference type="ARBA" id="ARBA00022801"/>
    </source>
</evidence>
<dbReference type="PROSITE" id="PS00760">
    <property type="entry name" value="SPASE_I_2"/>
    <property type="match status" value="1"/>
</dbReference>
<evidence type="ECO:0000313" key="11">
    <source>
        <dbReference type="Proteomes" id="UP001206548"/>
    </source>
</evidence>
<feature type="transmembrane region" description="Helical" evidence="7">
    <location>
        <begin position="7"/>
        <end position="29"/>
    </location>
</feature>
<protein>
    <recommendedName>
        <fullName evidence="4 7">Signal peptidase I</fullName>
        <ecNumber evidence="4 7">3.4.21.89</ecNumber>
    </recommendedName>
</protein>
<name>A0ABT2F721_9STRE</name>
<evidence type="ECO:0000256" key="5">
    <source>
        <dbReference type="ARBA" id="ARBA00022670"/>
    </source>
</evidence>
<feature type="domain" description="Peptidase S26" evidence="9">
    <location>
        <begin position="6"/>
        <end position="188"/>
    </location>
</feature>
<evidence type="ECO:0000256" key="4">
    <source>
        <dbReference type="ARBA" id="ARBA00013208"/>
    </source>
</evidence>
<organism evidence="10 11">
    <name type="scientific">Streptococcus sciuri</name>
    <dbReference type="NCBI Taxonomy" id="2973939"/>
    <lineage>
        <taxon>Bacteria</taxon>
        <taxon>Bacillati</taxon>
        <taxon>Bacillota</taxon>
        <taxon>Bacilli</taxon>
        <taxon>Lactobacillales</taxon>
        <taxon>Streptococcaceae</taxon>
        <taxon>Streptococcus</taxon>
    </lineage>
</organism>
<keyword evidence="7" id="KW-1133">Transmembrane helix</keyword>
<keyword evidence="11" id="KW-1185">Reference proteome</keyword>
<comment type="similarity">
    <text evidence="3 8">Belongs to the peptidase S26 family.</text>
</comment>
<dbReference type="EC" id="3.4.21.89" evidence="4 7"/>